<proteinExistence type="predicted"/>
<feature type="domain" description="HTH cro/C1-type" evidence="2">
    <location>
        <begin position="14"/>
        <end position="68"/>
    </location>
</feature>
<dbReference type="CDD" id="cd00093">
    <property type="entry name" value="HTH_XRE"/>
    <property type="match status" value="1"/>
</dbReference>
<dbReference type="EMBL" id="CP002631">
    <property type="protein sequence ID" value="AEB15098.1"/>
    <property type="molecule type" value="Genomic_DNA"/>
</dbReference>
<organism evidence="3 4">
    <name type="scientific">Treponema succinifaciens (strain ATCC 33096 / DSM 2489 / 6091)</name>
    <dbReference type="NCBI Taxonomy" id="869209"/>
    <lineage>
        <taxon>Bacteria</taxon>
        <taxon>Pseudomonadati</taxon>
        <taxon>Spirochaetota</taxon>
        <taxon>Spirochaetia</taxon>
        <taxon>Spirochaetales</taxon>
        <taxon>Treponemataceae</taxon>
        <taxon>Treponema</taxon>
    </lineage>
</organism>
<dbReference type="STRING" id="869209.Tresu_2229"/>
<accession>F2NTN9</accession>
<reference evidence="3 4" key="1">
    <citation type="journal article" date="2011" name="Stand. Genomic Sci.">
        <title>Complete genome sequence of Treponema succinifaciens type strain (6091).</title>
        <authorList>
            <person name="Han C."/>
            <person name="Gronow S."/>
            <person name="Teshima H."/>
            <person name="Lapidus A."/>
            <person name="Nolan M."/>
            <person name="Lucas S."/>
            <person name="Hammon N."/>
            <person name="Deshpande S."/>
            <person name="Cheng J.F."/>
            <person name="Zeytun A."/>
            <person name="Tapia R."/>
            <person name="Goodwin L."/>
            <person name="Pitluck S."/>
            <person name="Liolios K."/>
            <person name="Pagani I."/>
            <person name="Ivanova N."/>
            <person name="Mavromatis K."/>
            <person name="Mikhailova N."/>
            <person name="Huntemann M."/>
            <person name="Pati A."/>
            <person name="Chen A."/>
            <person name="Palaniappan K."/>
            <person name="Land M."/>
            <person name="Hauser L."/>
            <person name="Brambilla E.M."/>
            <person name="Rohde M."/>
            <person name="Goker M."/>
            <person name="Woyke T."/>
            <person name="Bristow J."/>
            <person name="Eisen J.A."/>
            <person name="Markowitz V."/>
            <person name="Hugenholtz P."/>
            <person name="Kyrpides N.C."/>
            <person name="Klenk H.P."/>
            <person name="Detter J.C."/>
        </authorList>
    </citation>
    <scope>NUCLEOTIDE SEQUENCE [LARGE SCALE GENOMIC DNA]</scope>
    <source>
        <strain evidence="4">ATCC 33096 / DSM 2489 / 6091</strain>
    </source>
</reference>
<evidence type="ECO:0000313" key="3">
    <source>
        <dbReference type="EMBL" id="AEB15098.1"/>
    </source>
</evidence>
<dbReference type="Pfam" id="PF12844">
    <property type="entry name" value="HTH_19"/>
    <property type="match status" value="1"/>
</dbReference>
<gene>
    <name evidence="3" type="ordered locus">Tresu_2229</name>
</gene>
<dbReference type="HOGENOM" id="CLU_066192_17_8_12"/>
<dbReference type="OrthoDB" id="362920at2"/>
<dbReference type="InterPro" id="IPR001387">
    <property type="entry name" value="Cro/C1-type_HTH"/>
</dbReference>
<sequence>MCMQTLRQQFIQNLKFFRKQKGMRQLDLALEIGKSSNYINSIENGKYFPSPETIESIARSLGIEPVRLFVKCEESEKEKIAENVISIEETLRSEVLESIQKAFSKIKNA</sequence>
<dbReference type="AlphaFoldDB" id="F2NTN9"/>
<dbReference type="PANTHER" id="PTHR46558">
    <property type="entry name" value="TRACRIPTIONAL REGULATORY PROTEIN-RELATED-RELATED"/>
    <property type="match status" value="1"/>
</dbReference>
<name>F2NTN9_TRES6</name>
<evidence type="ECO:0000259" key="2">
    <source>
        <dbReference type="PROSITE" id="PS50943"/>
    </source>
</evidence>
<dbReference type="GO" id="GO:0003677">
    <property type="term" value="F:DNA binding"/>
    <property type="evidence" value="ECO:0007669"/>
    <property type="project" value="UniProtKB-KW"/>
</dbReference>
<keyword evidence="4" id="KW-1185">Reference proteome</keyword>
<dbReference type="KEGG" id="tsu:Tresu_2229"/>
<dbReference type="PANTHER" id="PTHR46558:SF11">
    <property type="entry name" value="HTH-TYPE TRANSCRIPTIONAL REGULATOR XRE"/>
    <property type="match status" value="1"/>
</dbReference>
<evidence type="ECO:0000256" key="1">
    <source>
        <dbReference type="ARBA" id="ARBA00023125"/>
    </source>
</evidence>
<dbReference type="RefSeq" id="WP_013702350.1">
    <property type="nucleotide sequence ID" value="NC_015385.1"/>
</dbReference>
<evidence type="ECO:0000313" key="4">
    <source>
        <dbReference type="Proteomes" id="UP000006852"/>
    </source>
</evidence>
<protein>
    <submittedName>
        <fullName evidence="3">Helix-turn-helix domain protein</fullName>
    </submittedName>
</protein>
<dbReference type="SMART" id="SM00530">
    <property type="entry name" value="HTH_XRE"/>
    <property type="match status" value="1"/>
</dbReference>
<dbReference type="Proteomes" id="UP000006852">
    <property type="component" value="Chromosome"/>
</dbReference>
<dbReference type="GeneID" id="302999876"/>
<dbReference type="Gene3D" id="1.10.260.40">
    <property type="entry name" value="lambda repressor-like DNA-binding domains"/>
    <property type="match status" value="1"/>
</dbReference>
<keyword evidence="1" id="KW-0238">DNA-binding</keyword>
<dbReference type="SUPFAM" id="SSF47413">
    <property type="entry name" value="lambda repressor-like DNA-binding domains"/>
    <property type="match status" value="1"/>
</dbReference>
<dbReference type="PROSITE" id="PS50943">
    <property type="entry name" value="HTH_CROC1"/>
    <property type="match status" value="1"/>
</dbReference>
<dbReference type="InterPro" id="IPR010982">
    <property type="entry name" value="Lambda_DNA-bd_dom_sf"/>
</dbReference>
<reference evidence="4" key="2">
    <citation type="submission" date="2011-04" db="EMBL/GenBank/DDBJ databases">
        <title>The complete genome of chromosome of Treponema succinifaciens DSM 2489.</title>
        <authorList>
            <person name="Lucas S."/>
            <person name="Copeland A."/>
            <person name="Lapidus A."/>
            <person name="Bruce D."/>
            <person name="Goodwin L."/>
            <person name="Pitluck S."/>
            <person name="Peters L."/>
            <person name="Kyrpides N."/>
            <person name="Mavromatis K."/>
            <person name="Ivanova N."/>
            <person name="Ovchinnikova G."/>
            <person name="Teshima H."/>
            <person name="Detter J.C."/>
            <person name="Tapia R."/>
            <person name="Han C."/>
            <person name="Land M."/>
            <person name="Hauser L."/>
            <person name="Markowitz V."/>
            <person name="Cheng J.-F."/>
            <person name="Hugenholtz P."/>
            <person name="Woyke T."/>
            <person name="Wu D."/>
            <person name="Gronow S."/>
            <person name="Wellnitz S."/>
            <person name="Brambilla E."/>
            <person name="Klenk H.-P."/>
            <person name="Eisen J.A."/>
        </authorList>
    </citation>
    <scope>NUCLEOTIDE SEQUENCE [LARGE SCALE GENOMIC DNA]</scope>
    <source>
        <strain evidence="4">ATCC 33096 / DSM 2489 / 6091</strain>
    </source>
</reference>